<gene>
    <name evidence="5" type="ORF">BSOLF_2231</name>
</gene>
<dbReference type="PROSITE" id="PS00097">
    <property type="entry name" value="CARBAMOYLTRANSFERASE"/>
    <property type="match status" value="1"/>
</dbReference>
<dbReference type="GO" id="GO:0005829">
    <property type="term" value="C:cytosol"/>
    <property type="evidence" value="ECO:0007669"/>
    <property type="project" value="TreeGrafter"/>
</dbReference>
<dbReference type="Pfam" id="PF00185">
    <property type="entry name" value="OTCace"/>
    <property type="match status" value="1"/>
</dbReference>
<comment type="caution">
    <text evidence="5">The sequence shown here is derived from an EMBL/GenBank/DDBJ whole genome shotgun (WGS) entry which is preliminary data.</text>
</comment>
<evidence type="ECO:0000313" key="6">
    <source>
        <dbReference type="Proteomes" id="UP000244338"/>
    </source>
</evidence>
<comment type="similarity">
    <text evidence="2">Belongs to the aspartate/ornithine carbamoyltransferase superfamily.</text>
</comment>
<dbReference type="PANTHER" id="PTHR45753:SF6">
    <property type="entry name" value="ASPARTATE CARBAMOYLTRANSFERASE"/>
    <property type="match status" value="1"/>
</dbReference>
<dbReference type="UniPathway" id="UPA00070">
    <property type="reaction ID" value="UER00116"/>
</dbReference>
<name>A0A2R6Y325_9BACL</name>
<feature type="domain" description="Aspartate/ornithine carbamoyltransferase Asp/Orn-binding" evidence="3">
    <location>
        <begin position="160"/>
        <end position="314"/>
    </location>
</feature>
<dbReference type="Proteomes" id="UP000244338">
    <property type="component" value="Unassembled WGS sequence"/>
</dbReference>
<proteinExistence type="inferred from homology"/>
<dbReference type="Pfam" id="PF02729">
    <property type="entry name" value="OTCace_N"/>
    <property type="match status" value="1"/>
</dbReference>
<dbReference type="PRINTS" id="PR00100">
    <property type="entry name" value="AOTCASE"/>
</dbReference>
<dbReference type="GO" id="GO:0016743">
    <property type="term" value="F:carboxyl- or carbamoyltransferase activity"/>
    <property type="evidence" value="ECO:0007669"/>
    <property type="project" value="InterPro"/>
</dbReference>
<dbReference type="InterPro" id="IPR006132">
    <property type="entry name" value="Asp/Orn_carbamoyltranf_P-bd"/>
</dbReference>
<dbReference type="NCBIfam" id="NF002032">
    <property type="entry name" value="PRK00856.1"/>
    <property type="match status" value="1"/>
</dbReference>
<evidence type="ECO:0000259" key="3">
    <source>
        <dbReference type="Pfam" id="PF00185"/>
    </source>
</evidence>
<protein>
    <submittedName>
        <fullName evidence="5">Aspartate carbamoyltransferase</fullName>
    </submittedName>
</protein>
<evidence type="ECO:0000256" key="2">
    <source>
        <dbReference type="RuleBase" id="RU003634"/>
    </source>
</evidence>
<sequence length="343" mass="38205">MTDIAFRSLNGLWSVDQLTVEAISELVRRARAFRADHAHGIPSVKLLQGWTVALAFFEPSTRTRLSFQTALLRGGADVLDLDVARSSVQKGENIEETLATLSALAVDLVIVRTRDEDIAAYREALGGTPLINAGFGRREHPTQALGDVLTLYDAWGTLEGKVIGILGDIRHSRVAGSHLRLLPRLGARVVIGGPEDLLDRPHDPLSENIKRLPVDALVKEVDALIVLRLQKERLSEAILQRTREGDLAPQQYLQAYGLNERRWQTMRSERVVLHPGPVWPDGEIARSLLKEPSVLVRKQVTDGMWMRLALLTWLKEQWSCESAHSMSVDQAFKTLDPSLNMSV</sequence>
<dbReference type="Gene3D" id="3.40.50.1370">
    <property type="entry name" value="Aspartate/ornithine carbamoyltransferase"/>
    <property type="match status" value="2"/>
</dbReference>
<evidence type="ECO:0000259" key="4">
    <source>
        <dbReference type="Pfam" id="PF02729"/>
    </source>
</evidence>
<dbReference type="SUPFAM" id="SSF53671">
    <property type="entry name" value="Aspartate/ornithine carbamoyltransferase"/>
    <property type="match status" value="1"/>
</dbReference>
<dbReference type="InterPro" id="IPR006131">
    <property type="entry name" value="Asp_carbamoyltransf_Asp/Orn-bd"/>
</dbReference>
<dbReference type="GO" id="GO:0006520">
    <property type="term" value="P:amino acid metabolic process"/>
    <property type="evidence" value="ECO:0007669"/>
    <property type="project" value="InterPro"/>
</dbReference>
<evidence type="ECO:0000256" key="1">
    <source>
        <dbReference type="ARBA" id="ARBA00022679"/>
    </source>
</evidence>
<dbReference type="AlphaFoldDB" id="A0A2R6Y325"/>
<reference evidence="6" key="1">
    <citation type="journal article" date="2018" name="Sci. Rep.">
        <title>Lignite coal burning seam in the remote Altai Mountains harbors a hydrogen-driven thermophilic microbial community.</title>
        <authorList>
            <person name="Kadnikov V.V."/>
            <person name="Mardanov A.V."/>
            <person name="Ivasenko D.A."/>
            <person name="Antsiferov D.V."/>
            <person name="Beletsky A.V."/>
            <person name="Karnachuk O.V."/>
            <person name="Ravin N.V."/>
        </authorList>
    </citation>
    <scope>NUCLEOTIDE SEQUENCE [LARGE SCALE GENOMIC DNA]</scope>
</reference>
<keyword evidence="1 2" id="KW-0808">Transferase</keyword>
<feature type="domain" description="Aspartate/ornithine carbamoyltransferase carbamoyl-P binding" evidence="4">
    <location>
        <begin position="12"/>
        <end position="152"/>
    </location>
</feature>
<dbReference type="InterPro" id="IPR036901">
    <property type="entry name" value="Asp/Orn_carbamoylTrfase_sf"/>
</dbReference>
<dbReference type="InterPro" id="IPR006130">
    <property type="entry name" value="Asp/Orn_carbamoylTrfase"/>
</dbReference>
<organism evidence="5 6">
    <name type="scientific">Candidatus Carbonibacillus altaicus</name>
    <dbReference type="NCBI Taxonomy" id="2163959"/>
    <lineage>
        <taxon>Bacteria</taxon>
        <taxon>Bacillati</taxon>
        <taxon>Bacillota</taxon>
        <taxon>Bacilli</taxon>
        <taxon>Bacillales</taxon>
        <taxon>Candidatus Carbonibacillus</taxon>
    </lineage>
</organism>
<dbReference type="PRINTS" id="PR00101">
    <property type="entry name" value="ATCASE"/>
</dbReference>
<accession>A0A2R6Y325</accession>
<evidence type="ECO:0000313" key="5">
    <source>
        <dbReference type="EMBL" id="PTQ57080.1"/>
    </source>
</evidence>
<dbReference type="GO" id="GO:0044205">
    <property type="term" value="P:'de novo' UMP biosynthetic process"/>
    <property type="evidence" value="ECO:0007669"/>
    <property type="project" value="UniProtKB-UniPathway"/>
</dbReference>
<dbReference type="EMBL" id="PEBX01000013">
    <property type="protein sequence ID" value="PTQ57080.1"/>
    <property type="molecule type" value="Genomic_DNA"/>
</dbReference>
<dbReference type="PANTHER" id="PTHR45753">
    <property type="entry name" value="ORNITHINE CARBAMOYLTRANSFERASE, MITOCHONDRIAL"/>
    <property type="match status" value="1"/>
</dbReference>
<dbReference type="GO" id="GO:0016597">
    <property type="term" value="F:amino acid binding"/>
    <property type="evidence" value="ECO:0007669"/>
    <property type="project" value="InterPro"/>
</dbReference>